<comment type="caution">
    <text evidence="2">The sequence shown here is derived from an EMBL/GenBank/DDBJ whole genome shotgun (WGS) entry which is preliminary data.</text>
</comment>
<evidence type="ECO:0000313" key="3">
    <source>
        <dbReference type="Proteomes" id="UP001336835"/>
    </source>
</evidence>
<dbReference type="EMBL" id="JAZDQT010000003">
    <property type="protein sequence ID" value="MEE1947238.1"/>
    <property type="molecule type" value="Genomic_DNA"/>
</dbReference>
<evidence type="ECO:0000313" key="2">
    <source>
        <dbReference type="EMBL" id="MEE1947238.1"/>
    </source>
</evidence>
<name>A0ABU7ICM0_9SPHI</name>
<keyword evidence="3" id="KW-1185">Reference proteome</keyword>
<gene>
    <name evidence="2" type="ORF">VRU48_19075</name>
</gene>
<dbReference type="Pfam" id="PF12867">
    <property type="entry name" value="DinB_2"/>
    <property type="match status" value="1"/>
</dbReference>
<dbReference type="Proteomes" id="UP001336835">
    <property type="component" value="Unassembled WGS sequence"/>
</dbReference>
<dbReference type="InterPro" id="IPR024775">
    <property type="entry name" value="DinB-like"/>
</dbReference>
<dbReference type="RefSeq" id="WP_330109515.1">
    <property type="nucleotide sequence ID" value="NZ_JAZDQT010000003.1"/>
</dbReference>
<protein>
    <submittedName>
        <fullName evidence="2">DinB family protein</fullName>
    </submittedName>
</protein>
<organism evidence="2 3">
    <name type="scientific">Pedobacter albus</name>
    <dbReference type="NCBI Taxonomy" id="3113905"/>
    <lineage>
        <taxon>Bacteria</taxon>
        <taxon>Pseudomonadati</taxon>
        <taxon>Bacteroidota</taxon>
        <taxon>Sphingobacteriia</taxon>
        <taxon>Sphingobacteriales</taxon>
        <taxon>Sphingobacteriaceae</taxon>
        <taxon>Pedobacter</taxon>
    </lineage>
</organism>
<feature type="domain" description="DinB-like" evidence="1">
    <location>
        <begin position="20"/>
        <end position="149"/>
    </location>
</feature>
<dbReference type="InterPro" id="IPR034660">
    <property type="entry name" value="DinB/YfiT-like"/>
</dbReference>
<sequence>MINLADELNKAYNGDPWHGSNTLDLLLAANAEKVFTHPIPNAHSIAELVLHLTAWTEETIARINGSAAKEPALGDWPVPSENSAEEWQRILNRFKTANEELIALCGQLGNHQWDAEVKDERNPALGTGVNNAELINGLVQHHAYHTGQVALLLKF</sequence>
<evidence type="ECO:0000259" key="1">
    <source>
        <dbReference type="Pfam" id="PF12867"/>
    </source>
</evidence>
<proteinExistence type="predicted"/>
<dbReference type="Gene3D" id="1.20.120.450">
    <property type="entry name" value="dinb family like domain"/>
    <property type="match status" value="1"/>
</dbReference>
<accession>A0ABU7ICM0</accession>
<dbReference type="SUPFAM" id="SSF109854">
    <property type="entry name" value="DinB/YfiT-like putative metalloenzymes"/>
    <property type="match status" value="1"/>
</dbReference>
<reference evidence="2 3" key="1">
    <citation type="submission" date="2024-01" db="EMBL/GenBank/DDBJ databases">
        <title>Pedobacter sp. nov., isolated from fresh soil.</title>
        <authorList>
            <person name="Le N.T.T."/>
        </authorList>
    </citation>
    <scope>NUCLEOTIDE SEQUENCE [LARGE SCALE GENOMIC DNA]</scope>
    <source>
        <strain evidence="2 3">KR3-3</strain>
    </source>
</reference>